<protein>
    <submittedName>
        <fullName evidence="1">Transposase for ISSha1</fullName>
    </submittedName>
</protein>
<accession>G5JJ79</accession>
<dbReference type="EMBL" id="AEUN01000434">
    <property type="protein sequence ID" value="EHJ07767.1"/>
    <property type="molecule type" value="Genomic_DNA"/>
</dbReference>
<dbReference type="OrthoDB" id="6197054at2"/>
<evidence type="ECO:0000313" key="1">
    <source>
        <dbReference type="EMBL" id="EHJ07767.1"/>
    </source>
</evidence>
<gene>
    <name evidence="1" type="ORF">SS7213T_07652</name>
</gene>
<dbReference type="Proteomes" id="UP000005413">
    <property type="component" value="Unassembled WGS sequence"/>
</dbReference>
<dbReference type="RefSeq" id="WP_002464233.1">
    <property type="nucleotide sequence ID" value="NZ_AEUN01000434.1"/>
</dbReference>
<reference evidence="1 2" key="1">
    <citation type="journal article" date="2012" name="BMC Genomics">
        <title>Comparative genomic analysis of the genus Staphylococcus including Staphylococcus aureus and its newly described sister species Staphylococcus simiae.</title>
        <authorList>
            <person name="Suzuki H."/>
            <person name="Lefebure T."/>
            <person name="Pavinski Bitar P."/>
            <person name="Stanhope M.J."/>
        </authorList>
    </citation>
    <scope>NUCLEOTIDE SEQUENCE [LARGE SCALE GENOMIC DNA]</scope>
    <source>
        <strain evidence="1 2">CCM 7213</strain>
    </source>
</reference>
<proteinExistence type="predicted"/>
<comment type="caution">
    <text evidence="1">The sequence shown here is derived from an EMBL/GenBank/DDBJ whole genome shotgun (WGS) entry which is preliminary data.</text>
</comment>
<evidence type="ECO:0000313" key="2">
    <source>
        <dbReference type="Proteomes" id="UP000005413"/>
    </source>
</evidence>
<dbReference type="PATRIC" id="fig|911238.3.peg.1320"/>
<keyword evidence="2" id="KW-1185">Reference proteome</keyword>
<dbReference type="AlphaFoldDB" id="G5JJ79"/>
<sequence length="83" mass="9520">MSNNIIKTLDYKGKYIIFEDDVEEVYMNLVRTLIYKGTLTYVPDACEHCGAVNEAYTIVKNGKRKTMVKLLSNQGTPCFFRTT</sequence>
<name>G5JJ79_9STAP</name>
<organism evidence="1 2">
    <name type="scientific">Staphylococcus simiae CCM 7213 = CCUG 51256</name>
    <dbReference type="NCBI Taxonomy" id="911238"/>
    <lineage>
        <taxon>Bacteria</taxon>
        <taxon>Bacillati</taxon>
        <taxon>Bacillota</taxon>
        <taxon>Bacilli</taxon>
        <taxon>Bacillales</taxon>
        <taxon>Staphylococcaceae</taxon>
        <taxon>Staphylococcus</taxon>
    </lineage>
</organism>